<comment type="caution">
    <text evidence="1">The sequence shown here is derived from an EMBL/GenBank/DDBJ whole genome shotgun (WGS) entry which is preliminary data.</text>
</comment>
<dbReference type="AlphaFoldDB" id="A0A9N9BVE3"/>
<protein>
    <submittedName>
        <fullName evidence="1">8991_t:CDS:1</fullName>
    </submittedName>
</protein>
<dbReference type="SUPFAM" id="SSF56112">
    <property type="entry name" value="Protein kinase-like (PK-like)"/>
    <property type="match status" value="1"/>
</dbReference>
<dbReference type="InterPro" id="IPR011009">
    <property type="entry name" value="Kinase-like_dom_sf"/>
</dbReference>
<reference evidence="1" key="1">
    <citation type="submission" date="2021-06" db="EMBL/GenBank/DDBJ databases">
        <authorList>
            <person name="Kallberg Y."/>
            <person name="Tangrot J."/>
            <person name="Rosling A."/>
        </authorList>
    </citation>
    <scope>NUCLEOTIDE SEQUENCE</scope>
    <source>
        <strain evidence="1">AZ414A</strain>
    </source>
</reference>
<dbReference type="Proteomes" id="UP000789706">
    <property type="component" value="Unassembled WGS sequence"/>
</dbReference>
<evidence type="ECO:0000313" key="1">
    <source>
        <dbReference type="EMBL" id="CAG8579559.1"/>
    </source>
</evidence>
<sequence>MTINDHDNGNIAKYYGISKILPHITTFLLRRWKDKVDILSSIAVGLEILHTESIVHCNLHSGNILDGADSAIIDLDLLNNNDMRQHKIADENQKNTSKSQKQELFELLSDSNKLRHNHAILDDVFILFMDCMIYWK</sequence>
<organism evidence="1 2">
    <name type="scientific">Diversispora eburnea</name>
    <dbReference type="NCBI Taxonomy" id="1213867"/>
    <lineage>
        <taxon>Eukaryota</taxon>
        <taxon>Fungi</taxon>
        <taxon>Fungi incertae sedis</taxon>
        <taxon>Mucoromycota</taxon>
        <taxon>Glomeromycotina</taxon>
        <taxon>Glomeromycetes</taxon>
        <taxon>Diversisporales</taxon>
        <taxon>Diversisporaceae</taxon>
        <taxon>Diversispora</taxon>
    </lineage>
</organism>
<evidence type="ECO:0000313" key="2">
    <source>
        <dbReference type="Proteomes" id="UP000789706"/>
    </source>
</evidence>
<dbReference type="EMBL" id="CAJVPK010001268">
    <property type="protein sequence ID" value="CAG8579559.1"/>
    <property type="molecule type" value="Genomic_DNA"/>
</dbReference>
<name>A0A9N9BVE3_9GLOM</name>
<gene>
    <name evidence="1" type="ORF">DEBURN_LOCUS8507</name>
</gene>
<dbReference type="OrthoDB" id="544350at2759"/>
<accession>A0A9N9BVE3</accession>
<keyword evidence="2" id="KW-1185">Reference proteome</keyword>
<proteinExistence type="predicted"/>
<dbReference type="Gene3D" id="1.10.510.10">
    <property type="entry name" value="Transferase(Phosphotransferase) domain 1"/>
    <property type="match status" value="1"/>
</dbReference>